<proteinExistence type="predicted"/>
<evidence type="ECO:0000256" key="8">
    <source>
        <dbReference type="ARBA" id="ARBA00023267"/>
    </source>
</evidence>
<evidence type="ECO:0000313" key="11">
    <source>
        <dbReference type="EMBL" id="AEI06751.1"/>
    </source>
</evidence>
<dbReference type="STRING" id="504832.OCA5_c20440"/>
<reference evidence="11 12" key="1">
    <citation type="journal article" date="2011" name="J. Bacteriol.">
        <title>Complete genome sequences of the chemolithoautotrophic Oligotropha carboxidovorans strains OM4 and OM5.</title>
        <authorList>
            <person name="Volland S."/>
            <person name="Rachinger M."/>
            <person name="Strittmatter A."/>
            <person name="Daniel R."/>
            <person name="Gottschalk G."/>
            <person name="Meyer O."/>
        </authorList>
    </citation>
    <scope>NUCLEOTIDE SEQUENCE [LARGE SCALE GENOMIC DNA]</scope>
    <source>
        <strain evidence="12">ATCC 49405 / DSM 1227 / KCTC 32145 / OM5</strain>
    </source>
</reference>
<dbReference type="RefSeq" id="WP_012563127.1">
    <property type="nucleotide sequence ID" value="NC_011386.1"/>
</dbReference>
<evidence type="ECO:0000256" key="9">
    <source>
        <dbReference type="RuleBase" id="RU364072"/>
    </source>
</evidence>
<dbReference type="AlphaFoldDB" id="B6JHG0"/>
<evidence type="ECO:0000256" key="7">
    <source>
        <dbReference type="ARBA" id="ARBA00023160"/>
    </source>
</evidence>
<dbReference type="InterPro" id="IPR050709">
    <property type="entry name" value="Biotin_Carboxyl_Carrier/Decarb"/>
</dbReference>
<comment type="pathway">
    <text evidence="2 9">Lipid metabolism; fatty acid biosynthesis.</text>
</comment>
<dbReference type="InterPro" id="IPR001882">
    <property type="entry name" value="Biotin_BS"/>
</dbReference>
<dbReference type="InterPro" id="IPR011053">
    <property type="entry name" value="Single_hybrid_motif"/>
</dbReference>
<dbReference type="eggNOG" id="COG0511">
    <property type="taxonomic scope" value="Bacteria"/>
</dbReference>
<evidence type="ECO:0000256" key="5">
    <source>
        <dbReference type="ARBA" id="ARBA00022832"/>
    </source>
</evidence>
<dbReference type="PANTHER" id="PTHR45266">
    <property type="entry name" value="OXALOACETATE DECARBOXYLASE ALPHA CHAIN"/>
    <property type="match status" value="1"/>
</dbReference>
<dbReference type="FunFam" id="2.40.50.100:FF:000003">
    <property type="entry name" value="Acetyl-CoA carboxylase biotin carboxyl carrier protein"/>
    <property type="match status" value="1"/>
</dbReference>
<dbReference type="InterPro" id="IPR001249">
    <property type="entry name" value="AcCoA_biotinCC"/>
</dbReference>
<evidence type="ECO:0000313" key="12">
    <source>
        <dbReference type="Proteomes" id="UP000007730"/>
    </source>
</evidence>
<dbReference type="NCBIfam" id="TIGR00531">
    <property type="entry name" value="BCCP"/>
    <property type="match status" value="1"/>
</dbReference>
<keyword evidence="12" id="KW-1185">Reference proteome</keyword>
<evidence type="ECO:0000256" key="1">
    <source>
        <dbReference type="ARBA" id="ARBA00003761"/>
    </source>
</evidence>
<evidence type="ECO:0000256" key="3">
    <source>
        <dbReference type="ARBA" id="ARBA00017562"/>
    </source>
</evidence>
<dbReference type="GO" id="GO:0003989">
    <property type="term" value="F:acetyl-CoA carboxylase activity"/>
    <property type="evidence" value="ECO:0007669"/>
    <property type="project" value="InterPro"/>
</dbReference>
<evidence type="ECO:0000259" key="10">
    <source>
        <dbReference type="PROSITE" id="PS50968"/>
    </source>
</evidence>
<sequence length="166" mass="17291">MAREPQDKASPSTEHTDERKLIRDLATLLDESNLTEIEVERAGLRVRIARNVTVAASVPMAPVAVASAAPAANAAAAPAAAPVIDVAKHPGMVPSPMVGTAYLAAEPGAKPFIDVGAKVKAGDTLLIIEAMKTMNQIPSPRTGTVTQILVEDGQPIEFGEPLVIIE</sequence>
<dbReference type="Proteomes" id="UP000007730">
    <property type="component" value="Chromosome"/>
</dbReference>
<protein>
    <recommendedName>
        <fullName evidence="3 9">Biotin carboxyl carrier protein of acetyl-CoA carboxylase</fullName>
    </recommendedName>
</protein>
<dbReference type="GO" id="GO:0006633">
    <property type="term" value="P:fatty acid biosynthetic process"/>
    <property type="evidence" value="ECO:0007669"/>
    <property type="project" value="UniProtKB-UniPathway"/>
</dbReference>
<dbReference type="OrthoDB" id="9811735at2"/>
<dbReference type="KEGG" id="ocg:OCA5_c20440"/>
<dbReference type="HOGENOM" id="CLU_016733_3_1_5"/>
<dbReference type="CDD" id="cd06850">
    <property type="entry name" value="biotinyl_domain"/>
    <property type="match status" value="1"/>
</dbReference>
<keyword evidence="6 9" id="KW-0443">Lipid metabolism</keyword>
<dbReference type="EMBL" id="CP002826">
    <property type="protein sequence ID" value="AEI06751.1"/>
    <property type="molecule type" value="Genomic_DNA"/>
</dbReference>
<evidence type="ECO:0000256" key="6">
    <source>
        <dbReference type="ARBA" id="ARBA00023098"/>
    </source>
</evidence>
<keyword evidence="5 9" id="KW-0276">Fatty acid metabolism</keyword>
<dbReference type="PROSITE" id="PS50968">
    <property type="entry name" value="BIOTINYL_LIPOYL"/>
    <property type="match status" value="1"/>
</dbReference>
<accession>B6JHG0</accession>
<dbReference type="KEGG" id="oca:OCAR_5980"/>
<organism evidence="11 12">
    <name type="scientific">Afipia carboxidovorans (strain ATCC 49405 / DSM 1227 / KCTC 32145 / OM5)</name>
    <name type="common">Oligotropha carboxidovorans</name>
    <dbReference type="NCBI Taxonomy" id="504832"/>
    <lineage>
        <taxon>Bacteria</taxon>
        <taxon>Pseudomonadati</taxon>
        <taxon>Pseudomonadota</taxon>
        <taxon>Alphaproteobacteria</taxon>
        <taxon>Hyphomicrobiales</taxon>
        <taxon>Nitrobacteraceae</taxon>
        <taxon>Afipia</taxon>
    </lineage>
</organism>
<dbReference type="SUPFAM" id="SSF51230">
    <property type="entry name" value="Single hybrid motif"/>
    <property type="match status" value="1"/>
</dbReference>
<dbReference type="Pfam" id="PF00364">
    <property type="entry name" value="Biotin_lipoyl"/>
    <property type="match status" value="1"/>
</dbReference>
<comment type="function">
    <text evidence="1 9">This protein is a component of the acetyl coenzyme A carboxylase complex; first, biotin carboxylase catalyzes the carboxylation of the carrier protein and then the transcarboxylase transfers the carboxyl group to form malonyl-CoA.</text>
</comment>
<dbReference type="Gene3D" id="2.40.50.100">
    <property type="match status" value="1"/>
</dbReference>
<evidence type="ECO:0000256" key="4">
    <source>
        <dbReference type="ARBA" id="ARBA00022516"/>
    </source>
</evidence>
<keyword evidence="8 9" id="KW-0092">Biotin</keyword>
<dbReference type="InterPro" id="IPR000089">
    <property type="entry name" value="Biotin_lipoyl"/>
</dbReference>
<evidence type="ECO:0000256" key="2">
    <source>
        <dbReference type="ARBA" id="ARBA00005194"/>
    </source>
</evidence>
<gene>
    <name evidence="11" type="ordered locus">OCA5_c20440</name>
</gene>
<dbReference type="GO" id="GO:0009317">
    <property type="term" value="C:acetyl-CoA carboxylase complex"/>
    <property type="evidence" value="ECO:0007669"/>
    <property type="project" value="InterPro"/>
</dbReference>
<keyword evidence="7 9" id="KW-0275">Fatty acid biosynthesis</keyword>
<dbReference type="UniPathway" id="UPA00094"/>
<dbReference type="PANTHER" id="PTHR45266:SF3">
    <property type="entry name" value="OXALOACETATE DECARBOXYLASE ALPHA CHAIN"/>
    <property type="match status" value="1"/>
</dbReference>
<dbReference type="PATRIC" id="fig|504832.7.peg.2164"/>
<name>B6JHG0_AFIC5</name>
<dbReference type="PROSITE" id="PS00188">
    <property type="entry name" value="BIOTIN"/>
    <property type="match status" value="1"/>
</dbReference>
<dbReference type="PRINTS" id="PR01071">
    <property type="entry name" value="ACOABIOTINCC"/>
</dbReference>
<feature type="domain" description="Lipoyl-binding" evidence="10">
    <location>
        <begin position="90"/>
        <end position="166"/>
    </location>
</feature>
<keyword evidence="4 9" id="KW-0444">Lipid biosynthesis</keyword>